<reference evidence="1" key="1">
    <citation type="submission" date="2014-09" db="EMBL/GenBank/DDBJ databases">
        <authorList>
            <person name="Magalhaes I.L.F."/>
            <person name="Oliveira U."/>
            <person name="Santos F.R."/>
            <person name="Vidigal T.H.D.A."/>
            <person name="Brescovit A.D."/>
            <person name="Santos A.J."/>
        </authorList>
    </citation>
    <scope>NUCLEOTIDE SEQUENCE</scope>
    <source>
        <tissue evidence="1">Shoot tissue taken approximately 20 cm above the soil surface</tissue>
    </source>
</reference>
<organism evidence="1">
    <name type="scientific">Arundo donax</name>
    <name type="common">Giant reed</name>
    <name type="synonym">Donax arundinaceus</name>
    <dbReference type="NCBI Taxonomy" id="35708"/>
    <lineage>
        <taxon>Eukaryota</taxon>
        <taxon>Viridiplantae</taxon>
        <taxon>Streptophyta</taxon>
        <taxon>Embryophyta</taxon>
        <taxon>Tracheophyta</taxon>
        <taxon>Spermatophyta</taxon>
        <taxon>Magnoliopsida</taxon>
        <taxon>Liliopsida</taxon>
        <taxon>Poales</taxon>
        <taxon>Poaceae</taxon>
        <taxon>PACMAD clade</taxon>
        <taxon>Arundinoideae</taxon>
        <taxon>Arundineae</taxon>
        <taxon>Arundo</taxon>
    </lineage>
</organism>
<proteinExistence type="predicted"/>
<reference evidence="1" key="2">
    <citation type="journal article" date="2015" name="Data Brief">
        <title>Shoot transcriptome of the giant reed, Arundo donax.</title>
        <authorList>
            <person name="Barrero R.A."/>
            <person name="Guerrero F.D."/>
            <person name="Moolhuijzen P."/>
            <person name="Goolsby J.A."/>
            <person name="Tidwell J."/>
            <person name="Bellgard S.E."/>
            <person name="Bellgard M.I."/>
        </authorList>
    </citation>
    <scope>NUCLEOTIDE SEQUENCE</scope>
    <source>
        <tissue evidence="1">Shoot tissue taken approximately 20 cm above the soil surface</tissue>
    </source>
</reference>
<name>A0A0A9A122_ARUDO</name>
<dbReference type="AlphaFoldDB" id="A0A0A9A122"/>
<protein>
    <submittedName>
        <fullName evidence="1">Uncharacterized protein</fullName>
    </submittedName>
</protein>
<accession>A0A0A9A122</accession>
<evidence type="ECO:0000313" key="1">
    <source>
        <dbReference type="EMBL" id="JAD40742.1"/>
    </source>
</evidence>
<dbReference type="EMBL" id="GBRH01257153">
    <property type="protein sequence ID" value="JAD40742.1"/>
    <property type="molecule type" value="Transcribed_RNA"/>
</dbReference>
<sequence length="30" mass="3624">MLWFRQELVYIQLGECHTSSCFNISRTFLT</sequence>